<organism evidence="1 2">
    <name type="scientific">Spartinivicinus poritis</name>
    <dbReference type="NCBI Taxonomy" id="2994640"/>
    <lineage>
        <taxon>Bacteria</taxon>
        <taxon>Pseudomonadati</taxon>
        <taxon>Pseudomonadota</taxon>
        <taxon>Gammaproteobacteria</taxon>
        <taxon>Oceanospirillales</taxon>
        <taxon>Zooshikellaceae</taxon>
        <taxon>Spartinivicinus</taxon>
    </lineage>
</organism>
<dbReference type="Proteomes" id="UP001528823">
    <property type="component" value="Unassembled WGS sequence"/>
</dbReference>
<dbReference type="RefSeq" id="WP_274691086.1">
    <property type="nucleotide sequence ID" value="NZ_JAPMOU010000043.1"/>
</dbReference>
<dbReference type="Pfam" id="PF05489">
    <property type="entry name" value="Phage_tail_X"/>
    <property type="match status" value="1"/>
</dbReference>
<keyword evidence="2" id="KW-1185">Reference proteome</keyword>
<evidence type="ECO:0000313" key="1">
    <source>
        <dbReference type="EMBL" id="MDE1464777.1"/>
    </source>
</evidence>
<reference evidence="1 2" key="1">
    <citation type="submission" date="2022-11" db="EMBL/GenBank/DDBJ databases">
        <title>Spartinivicinus poritis sp. nov., isolated from scleractinian coral Porites lutea.</title>
        <authorList>
            <person name="Zhang G."/>
            <person name="Cai L."/>
            <person name="Wei Q."/>
        </authorList>
    </citation>
    <scope>NUCLEOTIDE SEQUENCE [LARGE SCALE GENOMIC DNA]</scope>
    <source>
        <strain evidence="1 2">A2-2</strain>
    </source>
</reference>
<gene>
    <name evidence="1" type="ORF">ORQ98_22715</name>
</gene>
<dbReference type="EMBL" id="JAPMOU010000043">
    <property type="protein sequence ID" value="MDE1464777.1"/>
    <property type="molecule type" value="Genomic_DNA"/>
</dbReference>
<sequence>MKYITQQNDMLDAICHRYYQGDISTLGAVLAANPGLANHGALLPAGLVIELPTIRAEENLQRITLWD</sequence>
<comment type="caution">
    <text evidence="1">The sequence shown here is derived from an EMBL/GenBank/DDBJ whole genome shotgun (WGS) entry which is preliminary data.</text>
</comment>
<protein>
    <submittedName>
        <fullName evidence="1">Tail protein X</fullName>
    </submittedName>
</protein>
<proteinExistence type="predicted"/>
<accession>A0ABT5UEN9</accession>
<dbReference type="InterPro" id="IPR008861">
    <property type="entry name" value="GpX-like"/>
</dbReference>
<evidence type="ECO:0000313" key="2">
    <source>
        <dbReference type="Proteomes" id="UP001528823"/>
    </source>
</evidence>
<name>A0ABT5UEN9_9GAMM</name>